<name>Q2ITB1_RHOP2</name>
<evidence type="ECO:0000313" key="2">
    <source>
        <dbReference type="EMBL" id="ABD08549.1"/>
    </source>
</evidence>
<protein>
    <submittedName>
        <fullName evidence="2">Uncharacterized protein</fullName>
    </submittedName>
</protein>
<sequence>MRQITLTDGRSIPASRHDIDLTRPSGKSPDRRSRPLEMRIFGPPGARRGLATQHHASLSAFLDPDVRPGPPCRSEFAFLLI</sequence>
<dbReference type="EMBL" id="CP000250">
    <property type="protein sequence ID" value="ABD08549.1"/>
    <property type="molecule type" value="Genomic_DNA"/>
</dbReference>
<gene>
    <name evidence="2" type="ordered locus">RPB_3856</name>
</gene>
<keyword evidence="3" id="KW-1185">Reference proteome</keyword>
<organism evidence="2 3">
    <name type="scientific">Rhodopseudomonas palustris (strain HaA2)</name>
    <dbReference type="NCBI Taxonomy" id="316058"/>
    <lineage>
        <taxon>Bacteria</taxon>
        <taxon>Pseudomonadati</taxon>
        <taxon>Pseudomonadota</taxon>
        <taxon>Alphaproteobacteria</taxon>
        <taxon>Hyphomicrobiales</taxon>
        <taxon>Nitrobacteraceae</taxon>
        <taxon>Rhodopseudomonas</taxon>
    </lineage>
</organism>
<accession>Q2ITB1</accession>
<feature type="region of interest" description="Disordered" evidence="1">
    <location>
        <begin position="1"/>
        <end position="36"/>
    </location>
</feature>
<dbReference type="Proteomes" id="UP000008809">
    <property type="component" value="Chromosome"/>
</dbReference>
<proteinExistence type="predicted"/>
<dbReference type="HOGENOM" id="CLU_2571594_0_0_5"/>
<dbReference type="STRING" id="316058.RPB_3856"/>
<dbReference type="AlphaFoldDB" id="Q2ITB1"/>
<reference evidence="2 3" key="1">
    <citation type="submission" date="2006-01" db="EMBL/GenBank/DDBJ databases">
        <title>Complete sequence of Rhodopseudomonas palustris HaA2.</title>
        <authorList>
            <consortium name="US DOE Joint Genome Institute"/>
            <person name="Copeland A."/>
            <person name="Lucas S."/>
            <person name="Lapidus A."/>
            <person name="Barry K."/>
            <person name="Detter J.C."/>
            <person name="Glavina T."/>
            <person name="Hammon N."/>
            <person name="Israni S."/>
            <person name="Pitluck S."/>
            <person name="Chain P."/>
            <person name="Malfatti S."/>
            <person name="Shin M."/>
            <person name="Vergez L."/>
            <person name="Schmutz J."/>
            <person name="Larimer F."/>
            <person name="Land M."/>
            <person name="Hauser L."/>
            <person name="Pelletier D.A."/>
            <person name="Kyrpides N."/>
            <person name="Anderson I."/>
            <person name="Oda Y."/>
            <person name="Harwood C.S."/>
            <person name="Richardson P."/>
        </authorList>
    </citation>
    <scope>NUCLEOTIDE SEQUENCE [LARGE SCALE GENOMIC DNA]</scope>
    <source>
        <strain evidence="2 3">HaA2</strain>
    </source>
</reference>
<evidence type="ECO:0000313" key="3">
    <source>
        <dbReference type="Proteomes" id="UP000008809"/>
    </source>
</evidence>
<evidence type="ECO:0000256" key="1">
    <source>
        <dbReference type="SAM" id="MobiDB-lite"/>
    </source>
</evidence>
<dbReference type="KEGG" id="rpb:RPB_3856"/>